<feature type="transmembrane region" description="Helical" evidence="6">
    <location>
        <begin position="396"/>
        <end position="415"/>
    </location>
</feature>
<proteinExistence type="predicted"/>
<feature type="transmembrane region" description="Helical" evidence="6">
    <location>
        <begin position="299"/>
        <end position="317"/>
    </location>
</feature>
<gene>
    <name evidence="8" type="ORF">OSH00_09465</name>
</gene>
<dbReference type="PANTHER" id="PTHR42718:SF9">
    <property type="entry name" value="MAJOR FACILITATOR SUPERFAMILY MULTIDRUG TRANSPORTER MFSC"/>
    <property type="match status" value="1"/>
</dbReference>
<feature type="transmembrane region" description="Helical" evidence="6">
    <location>
        <begin position="134"/>
        <end position="153"/>
    </location>
</feature>
<dbReference type="RefSeq" id="WP_266130211.1">
    <property type="nucleotide sequence ID" value="NZ_JAPKMY010000004.1"/>
</dbReference>
<dbReference type="PANTHER" id="PTHR42718">
    <property type="entry name" value="MAJOR FACILITATOR SUPERFAMILY MULTIDRUG TRANSPORTER MFSC"/>
    <property type="match status" value="1"/>
</dbReference>
<name>A0A9X3DVC4_9GAMM</name>
<dbReference type="Proteomes" id="UP001146019">
    <property type="component" value="Unassembled WGS sequence"/>
</dbReference>
<reference evidence="8" key="1">
    <citation type="submission" date="2022-11" db="EMBL/GenBank/DDBJ databases">
        <title>Biodiversity and phylogenetic relationships of bacteria.</title>
        <authorList>
            <person name="Machado R.A.R."/>
            <person name="Bhat A."/>
            <person name="Loulou A."/>
            <person name="Kallel S."/>
        </authorList>
    </citation>
    <scope>NUCLEOTIDE SEQUENCE</scope>
    <source>
        <strain evidence="8">A-IN1</strain>
    </source>
</reference>
<dbReference type="InterPro" id="IPR011701">
    <property type="entry name" value="MFS"/>
</dbReference>
<feature type="transmembrane region" description="Helical" evidence="6">
    <location>
        <begin position="159"/>
        <end position="181"/>
    </location>
</feature>
<evidence type="ECO:0000256" key="2">
    <source>
        <dbReference type="ARBA" id="ARBA00022448"/>
    </source>
</evidence>
<evidence type="ECO:0000256" key="4">
    <source>
        <dbReference type="ARBA" id="ARBA00022989"/>
    </source>
</evidence>
<feature type="transmembrane region" description="Helical" evidence="6">
    <location>
        <begin position="102"/>
        <end position="122"/>
    </location>
</feature>
<dbReference type="SUPFAM" id="SSF103473">
    <property type="entry name" value="MFS general substrate transporter"/>
    <property type="match status" value="1"/>
</dbReference>
<evidence type="ECO:0000313" key="8">
    <source>
        <dbReference type="EMBL" id="MCX5467972.1"/>
    </source>
</evidence>
<dbReference type="PRINTS" id="PR01036">
    <property type="entry name" value="TCRTETB"/>
</dbReference>
<dbReference type="EMBL" id="JAPKMY010000004">
    <property type="protein sequence ID" value="MCX5467972.1"/>
    <property type="molecule type" value="Genomic_DNA"/>
</dbReference>
<feature type="transmembrane region" description="Helical" evidence="6">
    <location>
        <begin position="220"/>
        <end position="238"/>
    </location>
</feature>
<comment type="subcellular location">
    <subcellularLocation>
        <location evidence="1">Membrane</location>
        <topology evidence="1">Multi-pass membrane protein</topology>
    </subcellularLocation>
</comment>
<feature type="transmembrane region" description="Helical" evidence="6">
    <location>
        <begin position="49"/>
        <end position="66"/>
    </location>
</feature>
<feature type="transmembrane region" description="Helical" evidence="6">
    <location>
        <begin position="259"/>
        <end position="279"/>
    </location>
</feature>
<accession>A0A9X3DVC4</accession>
<feature type="transmembrane region" description="Helical" evidence="6">
    <location>
        <begin position="421"/>
        <end position="440"/>
    </location>
</feature>
<dbReference type="InterPro" id="IPR020846">
    <property type="entry name" value="MFS_dom"/>
</dbReference>
<feature type="transmembrane region" description="Helical" evidence="6">
    <location>
        <begin position="193"/>
        <end position="214"/>
    </location>
</feature>
<protein>
    <submittedName>
        <fullName evidence="8">MFS transporter</fullName>
    </submittedName>
</protein>
<sequence>MSYRYKIATVFLLGFFIDCINIFMSAIALPNIATIFSVSPSMTAWVSNAYILGLVLIMPISLWLSSLMGYRKLLCFSMLLFSISICFIGLSTSIYSLIFWRFIQGLAGGLLIPVGQALVFGLFPHHDRRRISTLIMAIALIAPAFSPTLGGIIVDTLSWRWVFFSNLPFSLLTACLAWSWVRDGQPQPYQQPDFKGMIIINIGLLCLLLSFSFYTDLHHIFFAITSFAISVLMLIVYLHHSAHSHAPILNLQLLKNCNLRTAFIVYYAVPGIFTGVNLLNIFNLQFNLGFNAKQTGLFMLLYAAGALICMTSGGFLYHRFGKKTLFFIGITLHSLGIGLLFWVSHADDLIPLFLSYLLMGMGGGLSANIAQISSLEDFTGQDLLQGSVLWNINRQVAFSIGTIVLLSIFSALPISNRLLHYQYTFLIAALLCAIALIFVWKEKPHESPNQ</sequence>
<comment type="caution">
    <text evidence="8">The sequence shown here is derived from an EMBL/GenBank/DDBJ whole genome shotgun (WGS) entry which is preliminary data.</text>
</comment>
<dbReference type="PROSITE" id="PS50850">
    <property type="entry name" value="MFS"/>
    <property type="match status" value="1"/>
</dbReference>
<feature type="transmembrane region" description="Helical" evidence="6">
    <location>
        <begin position="7"/>
        <end position="29"/>
    </location>
</feature>
<dbReference type="GO" id="GO:0016020">
    <property type="term" value="C:membrane"/>
    <property type="evidence" value="ECO:0007669"/>
    <property type="project" value="UniProtKB-SubCell"/>
</dbReference>
<feature type="transmembrane region" description="Helical" evidence="6">
    <location>
        <begin position="349"/>
        <end position="375"/>
    </location>
</feature>
<keyword evidence="4 6" id="KW-1133">Transmembrane helix</keyword>
<evidence type="ECO:0000256" key="1">
    <source>
        <dbReference type="ARBA" id="ARBA00004141"/>
    </source>
</evidence>
<evidence type="ECO:0000256" key="5">
    <source>
        <dbReference type="ARBA" id="ARBA00023136"/>
    </source>
</evidence>
<keyword evidence="9" id="KW-1185">Reference proteome</keyword>
<evidence type="ECO:0000256" key="3">
    <source>
        <dbReference type="ARBA" id="ARBA00022692"/>
    </source>
</evidence>
<dbReference type="GO" id="GO:0022857">
    <property type="term" value="F:transmembrane transporter activity"/>
    <property type="evidence" value="ECO:0007669"/>
    <property type="project" value="InterPro"/>
</dbReference>
<evidence type="ECO:0000256" key="6">
    <source>
        <dbReference type="SAM" id="Phobius"/>
    </source>
</evidence>
<dbReference type="Gene3D" id="1.20.1250.20">
    <property type="entry name" value="MFS general substrate transporter like domains"/>
    <property type="match status" value="2"/>
</dbReference>
<feature type="transmembrane region" description="Helical" evidence="6">
    <location>
        <begin position="73"/>
        <end position="96"/>
    </location>
</feature>
<dbReference type="Pfam" id="PF07690">
    <property type="entry name" value="MFS_1"/>
    <property type="match status" value="1"/>
</dbReference>
<dbReference type="AlphaFoldDB" id="A0A9X3DVC4"/>
<dbReference type="InterPro" id="IPR036259">
    <property type="entry name" value="MFS_trans_sf"/>
</dbReference>
<evidence type="ECO:0000259" key="7">
    <source>
        <dbReference type="PROSITE" id="PS50850"/>
    </source>
</evidence>
<organism evidence="8 9">
    <name type="scientific">Acinetobacter nematophilus</name>
    <dbReference type="NCBI Taxonomy" id="2994642"/>
    <lineage>
        <taxon>Bacteria</taxon>
        <taxon>Pseudomonadati</taxon>
        <taxon>Pseudomonadota</taxon>
        <taxon>Gammaproteobacteria</taxon>
        <taxon>Moraxellales</taxon>
        <taxon>Moraxellaceae</taxon>
        <taxon>Acinetobacter</taxon>
    </lineage>
</organism>
<evidence type="ECO:0000313" key="9">
    <source>
        <dbReference type="Proteomes" id="UP001146019"/>
    </source>
</evidence>
<keyword evidence="3 6" id="KW-0812">Transmembrane</keyword>
<feature type="domain" description="Major facilitator superfamily (MFS) profile" evidence="7">
    <location>
        <begin position="7"/>
        <end position="447"/>
    </location>
</feature>
<feature type="transmembrane region" description="Helical" evidence="6">
    <location>
        <begin position="324"/>
        <end position="343"/>
    </location>
</feature>
<keyword evidence="5 6" id="KW-0472">Membrane</keyword>
<keyword evidence="2" id="KW-0813">Transport</keyword>